<organism evidence="2">
    <name type="scientific">hydrothermal vent metagenome</name>
    <dbReference type="NCBI Taxonomy" id="652676"/>
    <lineage>
        <taxon>unclassified sequences</taxon>
        <taxon>metagenomes</taxon>
        <taxon>ecological metagenomes</taxon>
    </lineage>
</organism>
<evidence type="ECO:0000256" key="1">
    <source>
        <dbReference type="SAM" id="Phobius"/>
    </source>
</evidence>
<name>A0A3B0V1L3_9ZZZZ</name>
<keyword evidence="1" id="KW-0472">Membrane</keyword>
<feature type="transmembrane region" description="Helical" evidence="1">
    <location>
        <begin position="159"/>
        <end position="179"/>
    </location>
</feature>
<feature type="transmembrane region" description="Helical" evidence="1">
    <location>
        <begin position="103"/>
        <end position="122"/>
    </location>
</feature>
<sequence>MQALRTPAQEAAEDIFFGQVVIVWARWFIIIAGMILILWTSSSVNELTKATLLIVPLIGINFFVHGRYLMEKPANKLLLIGLSLVDLALVTIILLTWTEQTGLQSNFFVFYYPMVMAFAFVFRPSMTVGYTAVALISYALVCIIVEPSLLINTAALEVLIIRLITLASMGGLATTYWRIQRKQRREIMSQVGNLIQSSVSQ</sequence>
<accession>A0A3B0V1L3</accession>
<feature type="transmembrane region" description="Helical" evidence="1">
    <location>
        <begin position="21"/>
        <end position="41"/>
    </location>
</feature>
<keyword evidence="1" id="KW-1133">Transmembrane helix</keyword>
<proteinExistence type="predicted"/>
<reference evidence="2" key="1">
    <citation type="submission" date="2018-06" db="EMBL/GenBank/DDBJ databases">
        <authorList>
            <person name="Zhirakovskaya E."/>
        </authorList>
    </citation>
    <scope>NUCLEOTIDE SEQUENCE</scope>
</reference>
<feature type="transmembrane region" description="Helical" evidence="1">
    <location>
        <begin position="129"/>
        <end position="153"/>
    </location>
</feature>
<protein>
    <submittedName>
        <fullName evidence="2">Uncharacterized protein</fullName>
    </submittedName>
</protein>
<evidence type="ECO:0000313" key="2">
    <source>
        <dbReference type="EMBL" id="VAW32622.1"/>
    </source>
</evidence>
<feature type="transmembrane region" description="Helical" evidence="1">
    <location>
        <begin position="77"/>
        <end position="97"/>
    </location>
</feature>
<dbReference type="AlphaFoldDB" id="A0A3B0V1L3"/>
<keyword evidence="1" id="KW-0812">Transmembrane</keyword>
<feature type="transmembrane region" description="Helical" evidence="1">
    <location>
        <begin position="47"/>
        <end position="65"/>
    </location>
</feature>
<gene>
    <name evidence="2" type="ORF">MNBD_CHLOROFLEXI01-2233</name>
</gene>
<dbReference type="EMBL" id="UOEU01000375">
    <property type="protein sequence ID" value="VAW32622.1"/>
    <property type="molecule type" value="Genomic_DNA"/>
</dbReference>